<comment type="subunit">
    <text evidence="6">Part of the 30S ribosomal subunit.</text>
</comment>
<dbReference type="GO" id="GO:0022627">
    <property type="term" value="C:cytosolic small ribosomal subunit"/>
    <property type="evidence" value="ECO:0007669"/>
    <property type="project" value="UniProtKB-UniRule"/>
</dbReference>
<keyword evidence="2 6" id="KW-0699">rRNA-binding</keyword>
<sequence>MSEAKTLKRTLTGTVVSDKMDKTVTVLVERKVKHPLLGKIIRVSKKYHAHDESNEFHAGDVVMIEECRPLAKTKSWRVAKLVEKGVAA</sequence>
<dbReference type="PANTHER" id="PTHR10744:SF1">
    <property type="entry name" value="SMALL RIBOSOMAL SUBUNIT PROTEIN US17M"/>
    <property type="match status" value="1"/>
</dbReference>
<dbReference type="AlphaFoldDB" id="A0A0H4T9F9"/>
<dbReference type="SUPFAM" id="SSF50249">
    <property type="entry name" value="Nucleic acid-binding proteins"/>
    <property type="match status" value="1"/>
</dbReference>
<keyword evidence="4 6" id="KW-0689">Ribosomal protein</keyword>
<dbReference type="NCBIfam" id="NF004123">
    <property type="entry name" value="PRK05610.1"/>
    <property type="match status" value="1"/>
</dbReference>
<dbReference type="InterPro" id="IPR012340">
    <property type="entry name" value="NA-bd_OB-fold"/>
</dbReference>
<organism evidence="7">
    <name type="scientific">uncultured beta proteobacterium Rifle_16ft_4_minimus_6091</name>
    <dbReference type="NCBI Taxonomy" id="1665170"/>
    <lineage>
        <taxon>Bacteria</taxon>
        <taxon>Pseudomonadati</taxon>
        <taxon>Pseudomonadota</taxon>
        <taxon>Betaproteobacteria</taxon>
        <taxon>Nitrosomonadales</taxon>
        <taxon>Nitrosomonadaceae</taxon>
        <taxon>environmental samples</taxon>
    </lineage>
</organism>
<evidence type="ECO:0000313" key="7">
    <source>
        <dbReference type="EMBL" id="AKQ04536.1"/>
    </source>
</evidence>
<dbReference type="InterPro" id="IPR019984">
    <property type="entry name" value="Ribosomal_uS17_bact/chlr"/>
</dbReference>
<dbReference type="CDD" id="cd00364">
    <property type="entry name" value="Ribosomal_uS17"/>
    <property type="match status" value="1"/>
</dbReference>
<dbReference type="PANTHER" id="PTHR10744">
    <property type="entry name" value="40S RIBOSOMAL PROTEIN S11 FAMILY MEMBER"/>
    <property type="match status" value="1"/>
</dbReference>
<evidence type="ECO:0000256" key="3">
    <source>
        <dbReference type="ARBA" id="ARBA00022884"/>
    </source>
</evidence>
<evidence type="ECO:0000256" key="4">
    <source>
        <dbReference type="ARBA" id="ARBA00022980"/>
    </source>
</evidence>
<dbReference type="NCBIfam" id="TIGR03635">
    <property type="entry name" value="uS17_bact"/>
    <property type="match status" value="1"/>
</dbReference>
<gene>
    <name evidence="6" type="primary">rpsQ</name>
</gene>
<keyword evidence="5 6" id="KW-0687">Ribonucleoprotein</keyword>
<dbReference type="HAMAP" id="MF_01345_B">
    <property type="entry name" value="Ribosomal_uS17_B"/>
    <property type="match status" value="1"/>
</dbReference>
<reference evidence="7" key="1">
    <citation type="journal article" date="2015" name="ISME J.">
        <title>Aquifer environment selects for microbial species cohorts in sediment and groundwater.</title>
        <authorList>
            <person name="Hug L.A."/>
            <person name="Thomas B.C."/>
            <person name="Brown C.T."/>
            <person name="Frischkorn K.R."/>
            <person name="Williams K.H."/>
            <person name="Tringe S.G."/>
            <person name="Banfield J.F."/>
        </authorList>
    </citation>
    <scope>NUCLEOTIDE SEQUENCE</scope>
</reference>
<dbReference type="PRINTS" id="PR00973">
    <property type="entry name" value="RIBOSOMALS17"/>
</dbReference>
<dbReference type="GO" id="GO:0006412">
    <property type="term" value="P:translation"/>
    <property type="evidence" value="ECO:0007669"/>
    <property type="project" value="UniProtKB-UniRule"/>
</dbReference>
<proteinExistence type="inferred from homology"/>
<comment type="similarity">
    <text evidence="1 6">Belongs to the universal ribosomal protein uS17 family.</text>
</comment>
<comment type="function">
    <text evidence="6">One of the primary rRNA binding proteins, it binds specifically to the 5'-end of 16S ribosomal RNA.</text>
</comment>
<evidence type="ECO:0000256" key="5">
    <source>
        <dbReference type="ARBA" id="ARBA00023274"/>
    </source>
</evidence>
<evidence type="ECO:0000256" key="6">
    <source>
        <dbReference type="HAMAP-Rule" id="MF_01345"/>
    </source>
</evidence>
<evidence type="ECO:0000256" key="1">
    <source>
        <dbReference type="ARBA" id="ARBA00010254"/>
    </source>
</evidence>
<dbReference type="Pfam" id="PF00366">
    <property type="entry name" value="Ribosomal_S17"/>
    <property type="match status" value="1"/>
</dbReference>
<keyword evidence="3 6" id="KW-0694">RNA-binding</keyword>
<dbReference type="GO" id="GO:0019843">
    <property type="term" value="F:rRNA binding"/>
    <property type="evidence" value="ECO:0007669"/>
    <property type="project" value="UniProtKB-UniRule"/>
</dbReference>
<protein>
    <recommendedName>
        <fullName evidence="6">Small ribosomal subunit protein uS17</fullName>
    </recommendedName>
</protein>
<dbReference type="EMBL" id="KT007043">
    <property type="protein sequence ID" value="AKQ04536.1"/>
    <property type="molecule type" value="Genomic_DNA"/>
</dbReference>
<dbReference type="GO" id="GO:0003735">
    <property type="term" value="F:structural constituent of ribosome"/>
    <property type="evidence" value="ECO:0007669"/>
    <property type="project" value="UniProtKB-UniRule"/>
</dbReference>
<dbReference type="InterPro" id="IPR000266">
    <property type="entry name" value="Ribosomal_uS17"/>
</dbReference>
<name>A0A0H4T9F9_9PROT</name>
<dbReference type="Gene3D" id="2.40.50.140">
    <property type="entry name" value="Nucleic acid-binding proteins"/>
    <property type="match status" value="1"/>
</dbReference>
<accession>A0A0H4T9F9</accession>
<evidence type="ECO:0000256" key="2">
    <source>
        <dbReference type="ARBA" id="ARBA00022730"/>
    </source>
</evidence>